<dbReference type="SMART" id="SM00558">
    <property type="entry name" value="JmjC"/>
    <property type="match status" value="1"/>
</dbReference>
<dbReference type="PROSITE" id="PS51184">
    <property type="entry name" value="JMJC"/>
    <property type="match status" value="1"/>
</dbReference>
<comment type="caution">
    <text evidence="2">The sequence shown here is derived from an EMBL/GenBank/DDBJ whole genome shotgun (WGS) entry which is preliminary data.</text>
</comment>
<protein>
    <recommendedName>
        <fullName evidence="1">JmjC domain-containing protein</fullName>
    </recommendedName>
</protein>
<dbReference type="InterPro" id="IPR050910">
    <property type="entry name" value="JMJD6_ArgDemeth/LysHydrox"/>
</dbReference>
<dbReference type="PANTHER" id="PTHR12480">
    <property type="entry name" value="ARGININE DEMETHYLASE AND LYSYL-HYDROXYLASE JMJD"/>
    <property type="match status" value="1"/>
</dbReference>
<dbReference type="Proteomes" id="UP000462014">
    <property type="component" value="Unassembled WGS sequence"/>
</dbReference>
<evidence type="ECO:0000259" key="1">
    <source>
        <dbReference type="PROSITE" id="PS51184"/>
    </source>
</evidence>
<proteinExistence type="predicted"/>
<name>A0A7K1SU65_9SPHI</name>
<keyword evidence="3" id="KW-1185">Reference proteome</keyword>
<evidence type="ECO:0000313" key="3">
    <source>
        <dbReference type="Proteomes" id="UP000462014"/>
    </source>
</evidence>
<sequence length="294" mass="33604">MVSNQTQPKADAVFTIDKRSNLSQADLIKEYIEPSVPVVLTDAARNWKAMGKLTPQFFKENYGNLTKEIKGVAYKMADVVDMIMKATPENQAPYPYNFNLKQYFPELLTDFTPEILYSKSDRINHPLLPQFLLHGTTPYEIFLGGKGSFFPFLHIDALNLHTQITQVYGSKDFILYPPEQTPYLYPNANNAKFSWVDIFNPDYKKHPLFKEAKPLKFTLNEGETLLFPTGWWHSTQIHEPCISFGRSQLNAANWDLFIADNYRALKKKVSVLASPLLVYGKIAGGIINRQESLI</sequence>
<dbReference type="SUPFAM" id="SSF51197">
    <property type="entry name" value="Clavaminate synthase-like"/>
    <property type="match status" value="1"/>
</dbReference>
<dbReference type="EMBL" id="WPIK01000004">
    <property type="protein sequence ID" value="MVN20834.1"/>
    <property type="molecule type" value="Genomic_DNA"/>
</dbReference>
<dbReference type="Gene3D" id="2.60.120.650">
    <property type="entry name" value="Cupin"/>
    <property type="match status" value="1"/>
</dbReference>
<dbReference type="RefSeq" id="WP_157564680.1">
    <property type="nucleotide sequence ID" value="NZ_WPIK01000004.1"/>
</dbReference>
<accession>A0A7K1SU65</accession>
<dbReference type="AlphaFoldDB" id="A0A7K1SU65"/>
<feature type="domain" description="JmjC" evidence="1">
    <location>
        <begin position="76"/>
        <end position="265"/>
    </location>
</feature>
<dbReference type="InterPro" id="IPR041667">
    <property type="entry name" value="Cupin_8"/>
</dbReference>
<organism evidence="2 3">
    <name type="scientific">Mucilaginibacter arboris</name>
    <dbReference type="NCBI Taxonomy" id="2682090"/>
    <lineage>
        <taxon>Bacteria</taxon>
        <taxon>Pseudomonadati</taxon>
        <taxon>Bacteroidota</taxon>
        <taxon>Sphingobacteriia</taxon>
        <taxon>Sphingobacteriales</taxon>
        <taxon>Sphingobacteriaceae</taxon>
        <taxon>Mucilaginibacter</taxon>
    </lineage>
</organism>
<evidence type="ECO:0000313" key="2">
    <source>
        <dbReference type="EMBL" id="MVN20834.1"/>
    </source>
</evidence>
<reference evidence="2 3" key="1">
    <citation type="submission" date="2019-12" db="EMBL/GenBank/DDBJ databases">
        <title>Mucilaginibacter sp. HMF7410 genome sequencing and assembly.</title>
        <authorList>
            <person name="Kang H."/>
            <person name="Cha I."/>
            <person name="Kim H."/>
            <person name="Joh K."/>
        </authorList>
    </citation>
    <scope>NUCLEOTIDE SEQUENCE [LARGE SCALE GENOMIC DNA]</scope>
    <source>
        <strain evidence="2 3">HMF7410</strain>
    </source>
</reference>
<dbReference type="InterPro" id="IPR003347">
    <property type="entry name" value="JmjC_dom"/>
</dbReference>
<dbReference type="Pfam" id="PF13621">
    <property type="entry name" value="Cupin_8"/>
    <property type="match status" value="1"/>
</dbReference>
<gene>
    <name evidence="2" type="ORF">GO621_04715</name>
</gene>